<dbReference type="PANTHER" id="PTHR12265:SF0">
    <property type="entry name" value="EXPRESSED PROTEIN"/>
    <property type="match status" value="1"/>
</dbReference>
<evidence type="ECO:0000313" key="2">
    <source>
        <dbReference type="Proteomes" id="UP001244341"/>
    </source>
</evidence>
<sequence length="220" mass="23614">MAWNVIEAVGKDLQHAGERPVVFYAFSGAAKGVFSSVLSLLARQHPLSQQQAGIAAAVLRCSVGCVYDSCPVDFTSAAGKKLLAPHIYTSNSSSSATATSNISSSSRAAASAARLARSAATFATGVGCDLTAGAMDFFLLEWFEQDRAAMWTALEHSPVRGPVLLMYSRSDELAEAALISRLAGSLRLKGHQVLEQTWQDSPHCGHYRSHPEQYRRLNLV</sequence>
<name>A0ABY8UP01_TETOB</name>
<dbReference type="SUPFAM" id="SSF53474">
    <property type="entry name" value="alpha/beta-Hydrolases"/>
    <property type="match status" value="1"/>
</dbReference>
<dbReference type="Proteomes" id="UP001244341">
    <property type="component" value="Chromosome 15b"/>
</dbReference>
<reference evidence="1 2" key="1">
    <citation type="submission" date="2023-05" db="EMBL/GenBank/DDBJ databases">
        <title>A 100% complete, gapless, phased diploid assembly of the Scenedesmus obliquus UTEX 3031 genome.</title>
        <authorList>
            <person name="Biondi T.C."/>
            <person name="Hanschen E.R."/>
            <person name="Kwon T."/>
            <person name="Eng W."/>
            <person name="Kruse C.P.S."/>
            <person name="Koehler S.I."/>
            <person name="Kunde Y."/>
            <person name="Gleasner C.D."/>
            <person name="You Mak K.T."/>
            <person name="Polle J."/>
            <person name="Hovde B.T."/>
            <person name="Starkenburg S.R."/>
        </authorList>
    </citation>
    <scope>NUCLEOTIDE SEQUENCE [LARGE SCALE GENOMIC DNA]</scope>
    <source>
        <strain evidence="1 2">DOE0152z</strain>
    </source>
</reference>
<accession>A0ABY8UP01</accession>
<dbReference type="EMBL" id="CP126222">
    <property type="protein sequence ID" value="WIA23010.1"/>
    <property type="molecule type" value="Genomic_DNA"/>
</dbReference>
<protein>
    <submittedName>
        <fullName evidence="1">Uncharacterized protein</fullName>
    </submittedName>
</protein>
<dbReference type="PANTHER" id="PTHR12265">
    <property type="entry name" value="TRANSMEMBRANE PROTEIN 53"/>
    <property type="match status" value="1"/>
</dbReference>
<evidence type="ECO:0000313" key="1">
    <source>
        <dbReference type="EMBL" id="WIA23010.1"/>
    </source>
</evidence>
<dbReference type="Pfam" id="PF05705">
    <property type="entry name" value="DUF829"/>
    <property type="match status" value="1"/>
</dbReference>
<dbReference type="InterPro" id="IPR008547">
    <property type="entry name" value="DUF829_TMEM53"/>
</dbReference>
<keyword evidence="2" id="KW-1185">Reference proteome</keyword>
<gene>
    <name evidence="1" type="ORF">OEZ85_001361</name>
</gene>
<organism evidence="1 2">
    <name type="scientific">Tetradesmus obliquus</name>
    <name type="common">Green alga</name>
    <name type="synonym">Acutodesmus obliquus</name>
    <dbReference type="NCBI Taxonomy" id="3088"/>
    <lineage>
        <taxon>Eukaryota</taxon>
        <taxon>Viridiplantae</taxon>
        <taxon>Chlorophyta</taxon>
        <taxon>core chlorophytes</taxon>
        <taxon>Chlorophyceae</taxon>
        <taxon>CS clade</taxon>
        <taxon>Sphaeropleales</taxon>
        <taxon>Scenedesmaceae</taxon>
        <taxon>Tetradesmus</taxon>
    </lineage>
</organism>
<dbReference type="InterPro" id="IPR029058">
    <property type="entry name" value="AB_hydrolase_fold"/>
</dbReference>
<proteinExistence type="predicted"/>